<protein>
    <submittedName>
        <fullName evidence="4">Fibronectin type-III domain-containing protein</fullName>
    </submittedName>
</protein>
<reference evidence="4" key="1">
    <citation type="submission" date="2016-06" db="UniProtKB">
        <authorList>
            <consortium name="WormBaseParasite"/>
        </authorList>
    </citation>
    <scope>IDENTIFICATION</scope>
</reference>
<evidence type="ECO:0000313" key="4">
    <source>
        <dbReference type="WBParaSite" id="ECPE_0000023701-mRNA-1"/>
    </source>
</evidence>
<dbReference type="InterPro" id="IPR036116">
    <property type="entry name" value="FN3_sf"/>
</dbReference>
<dbReference type="CDD" id="cd00063">
    <property type="entry name" value="FN3"/>
    <property type="match status" value="1"/>
</dbReference>
<evidence type="ECO:0000259" key="1">
    <source>
        <dbReference type="PROSITE" id="PS50853"/>
    </source>
</evidence>
<organism evidence="4">
    <name type="scientific">Echinostoma caproni</name>
    <dbReference type="NCBI Taxonomy" id="27848"/>
    <lineage>
        <taxon>Eukaryota</taxon>
        <taxon>Metazoa</taxon>
        <taxon>Spiralia</taxon>
        <taxon>Lophotrochozoa</taxon>
        <taxon>Platyhelminthes</taxon>
        <taxon>Trematoda</taxon>
        <taxon>Digenea</taxon>
        <taxon>Plagiorchiida</taxon>
        <taxon>Echinostomata</taxon>
        <taxon>Echinostomatoidea</taxon>
        <taxon>Echinostomatidae</taxon>
        <taxon>Echinostoma</taxon>
    </lineage>
</organism>
<dbReference type="Proteomes" id="UP000272942">
    <property type="component" value="Unassembled WGS sequence"/>
</dbReference>
<dbReference type="PROSITE" id="PS50853">
    <property type="entry name" value="FN3"/>
    <property type="match status" value="1"/>
</dbReference>
<dbReference type="InterPro" id="IPR003961">
    <property type="entry name" value="FN3_dom"/>
</dbReference>
<evidence type="ECO:0000313" key="3">
    <source>
        <dbReference type="Proteomes" id="UP000272942"/>
    </source>
</evidence>
<reference evidence="2 3" key="2">
    <citation type="submission" date="2018-11" db="EMBL/GenBank/DDBJ databases">
        <authorList>
            <consortium name="Pathogen Informatics"/>
        </authorList>
    </citation>
    <scope>NUCLEOTIDE SEQUENCE [LARGE SCALE GENOMIC DNA]</scope>
    <source>
        <strain evidence="2 3">Egypt</strain>
    </source>
</reference>
<dbReference type="SUPFAM" id="SSF49265">
    <property type="entry name" value="Fibronectin type III"/>
    <property type="match status" value="1"/>
</dbReference>
<dbReference type="AlphaFoldDB" id="A0A182ZZV3"/>
<dbReference type="Gene3D" id="2.60.40.10">
    <property type="entry name" value="Immunoglobulins"/>
    <property type="match status" value="1"/>
</dbReference>
<name>A0A182ZZV3_9TREM</name>
<sequence length="179" mass="20280">MVSDKVAQARWQTPDASLTFRVGYMSKDDGQMYSVPEYQTWYDLKTKEQCSYYTIWLFAPESSPPSTVSTALVKTKPYSKPSNDINVKVDPDCGSLNVSWTQQFSPDDFIETFDILVIDRNGTKQVFKANTGTQNVRVENLECDMPYLVTVVVVNACGRSAHSIPMYVIARKEGQYKTE</sequence>
<feature type="domain" description="Fibronectin type-III" evidence="1">
    <location>
        <begin position="80"/>
        <end position="173"/>
    </location>
</feature>
<accession>A0A182ZZV3</accession>
<gene>
    <name evidence="2" type="ORF">ECPE_LOCUS238</name>
</gene>
<proteinExistence type="predicted"/>
<evidence type="ECO:0000313" key="2">
    <source>
        <dbReference type="EMBL" id="VDP20511.1"/>
    </source>
</evidence>
<keyword evidence="3" id="KW-1185">Reference proteome</keyword>
<dbReference type="EMBL" id="UZAN01000745">
    <property type="protein sequence ID" value="VDP20511.1"/>
    <property type="molecule type" value="Genomic_DNA"/>
</dbReference>
<dbReference type="Pfam" id="PF00041">
    <property type="entry name" value="fn3"/>
    <property type="match status" value="1"/>
</dbReference>
<dbReference type="InterPro" id="IPR013783">
    <property type="entry name" value="Ig-like_fold"/>
</dbReference>
<dbReference type="WBParaSite" id="ECPE_0000023701-mRNA-1">
    <property type="protein sequence ID" value="ECPE_0000023701-mRNA-1"/>
    <property type="gene ID" value="ECPE_0000023701"/>
</dbReference>